<dbReference type="Pfam" id="PF01584">
    <property type="entry name" value="CheW"/>
    <property type="match status" value="1"/>
</dbReference>
<dbReference type="Gene3D" id="3.40.50.2300">
    <property type="match status" value="1"/>
</dbReference>
<evidence type="ECO:0000259" key="2">
    <source>
        <dbReference type="PROSITE" id="PS50110"/>
    </source>
</evidence>
<feature type="modified residue" description="4-aspartylphosphate" evidence="1">
    <location>
        <position position="252"/>
    </location>
</feature>
<dbReference type="InterPro" id="IPR011006">
    <property type="entry name" value="CheY-like_superfamily"/>
</dbReference>
<dbReference type="RefSeq" id="WP_102645574.1">
    <property type="nucleotide sequence ID" value="NZ_PNYA01000009.1"/>
</dbReference>
<feature type="domain" description="CheW-like" evidence="3">
    <location>
        <begin position="19"/>
        <end position="166"/>
    </location>
</feature>
<sequence length="320" mass="34951">MSTHDIMHDERTQLTSKNKFELLLFRLGTARPGTAPALYGINVFKVREIITNREITPIAGAPEVVKGAIDIRGQIIPVIDLCRLTGNTPSREPNILLITEFARTTQAFAVEDVDDIVRLEWSQVHPAECAGGTGYITSMARFNGDSGELRLAQVLDVEQVMRDVFPEQHRDVNKAELSAEVNYAAVGGGKILAADDSAFARSLLDQALTAIGAPHVIANTGEEAWQMLLRYADEAEKEKVPARDKIALVITDLEMPEMDGFMLTRRIKADERLKHIPVIIHSSLTGSANEAHVRNAGANGYVAKFAPQELCAAITEALAS</sequence>
<keyword evidence="1" id="KW-0597">Phosphoprotein</keyword>
<dbReference type="InterPro" id="IPR002545">
    <property type="entry name" value="CheW-lke_dom"/>
</dbReference>
<dbReference type="Gene3D" id="2.30.30.40">
    <property type="entry name" value="SH3 Domains"/>
    <property type="match status" value="1"/>
</dbReference>
<gene>
    <name evidence="4" type="ORF">C0Z18_11675</name>
</gene>
<dbReference type="PIRSF" id="PIRSF002867">
    <property type="entry name" value="CheV"/>
    <property type="match status" value="1"/>
</dbReference>
<dbReference type="OrthoDB" id="9806105at2"/>
<dbReference type="SMART" id="SM00448">
    <property type="entry name" value="REC"/>
    <property type="match status" value="1"/>
</dbReference>
<reference evidence="4 5" key="1">
    <citation type="submission" date="2018-01" db="EMBL/GenBank/DDBJ databases">
        <title>Whole genome analyses suggest that Burkholderia sensu lato contains two further novel genera in the rhizoxinica-symbiotica group Mycetohabitans gen. nov., and Trinickia gen. nov.: implications for the evolution of diazotrophy and nodulation in the Burkholderiaceae.</title>
        <authorList>
            <person name="Estrada-de los Santos P."/>
            <person name="Palmer M."/>
            <person name="Chavez-Ramirez B."/>
            <person name="Beukes C."/>
            <person name="Steenkamp E.T."/>
            <person name="Hirsch A.M."/>
            <person name="Manyaka P."/>
            <person name="Maluk M."/>
            <person name="Lafos M."/>
            <person name="Crook M."/>
            <person name="Gross E."/>
            <person name="Simon M.F."/>
            <person name="Bueno dos Reis Junior F."/>
            <person name="Poole P.S."/>
            <person name="Venter S.N."/>
            <person name="James E.K."/>
        </authorList>
    </citation>
    <scope>NUCLEOTIDE SEQUENCE [LARGE SCALE GENOMIC DNA]</scope>
    <source>
        <strain evidence="4 5">GIMN1.004</strain>
    </source>
</reference>
<protein>
    <submittedName>
        <fullName evidence="4">Chemotaxis protein CheV</fullName>
    </submittedName>
</protein>
<name>A0A2N7VSE0_9BURK</name>
<dbReference type="Pfam" id="PF00072">
    <property type="entry name" value="Response_reg"/>
    <property type="match status" value="1"/>
</dbReference>
<dbReference type="Gene3D" id="2.40.50.180">
    <property type="entry name" value="CheA-289, Domain 4"/>
    <property type="match status" value="1"/>
</dbReference>
<dbReference type="PANTHER" id="PTHR47233:SF4">
    <property type="entry name" value="CHEMOTAXIS SIGNAL TRANSDUCTION PROTEIN"/>
    <property type="match status" value="1"/>
</dbReference>
<feature type="domain" description="Response regulatory" evidence="2">
    <location>
        <begin position="190"/>
        <end position="319"/>
    </location>
</feature>
<dbReference type="PROSITE" id="PS50110">
    <property type="entry name" value="RESPONSE_REGULATORY"/>
    <property type="match status" value="1"/>
</dbReference>
<dbReference type="InterPro" id="IPR036061">
    <property type="entry name" value="CheW-like_dom_sf"/>
</dbReference>
<evidence type="ECO:0000259" key="3">
    <source>
        <dbReference type="PROSITE" id="PS50851"/>
    </source>
</evidence>
<keyword evidence="5" id="KW-1185">Reference proteome</keyword>
<dbReference type="AlphaFoldDB" id="A0A2N7VSE0"/>
<evidence type="ECO:0000256" key="1">
    <source>
        <dbReference type="PROSITE-ProRule" id="PRU00169"/>
    </source>
</evidence>
<dbReference type="SUPFAM" id="SSF52172">
    <property type="entry name" value="CheY-like"/>
    <property type="match status" value="1"/>
</dbReference>
<dbReference type="GO" id="GO:0006935">
    <property type="term" value="P:chemotaxis"/>
    <property type="evidence" value="ECO:0007669"/>
    <property type="project" value="InterPro"/>
</dbReference>
<dbReference type="GO" id="GO:0000160">
    <property type="term" value="P:phosphorelay signal transduction system"/>
    <property type="evidence" value="ECO:0007669"/>
    <property type="project" value="InterPro"/>
</dbReference>
<dbReference type="Proteomes" id="UP000235616">
    <property type="component" value="Unassembled WGS sequence"/>
</dbReference>
<proteinExistence type="predicted"/>
<comment type="caution">
    <text evidence="4">The sequence shown here is derived from an EMBL/GenBank/DDBJ whole genome shotgun (WGS) entry which is preliminary data.</text>
</comment>
<dbReference type="PANTHER" id="PTHR47233">
    <property type="entry name" value="CHEMOTAXIS PROTEIN CHEV"/>
    <property type="match status" value="1"/>
</dbReference>
<evidence type="ECO:0000313" key="5">
    <source>
        <dbReference type="Proteomes" id="UP000235616"/>
    </source>
</evidence>
<dbReference type="EMBL" id="PNYA01000009">
    <property type="protein sequence ID" value="PMS20067.1"/>
    <property type="molecule type" value="Genomic_DNA"/>
</dbReference>
<accession>A0A2N7VSE0</accession>
<organism evidence="4 5">
    <name type="scientific">Trinickia dabaoshanensis</name>
    <dbReference type="NCBI Taxonomy" id="564714"/>
    <lineage>
        <taxon>Bacteria</taxon>
        <taxon>Pseudomonadati</taxon>
        <taxon>Pseudomonadota</taxon>
        <taxon>Betaproteobacteria</taxon>
        <taxon>Burkholderiales</taxon>
        <taxon>Burkholderiaceae</taxon>
        <taxon>Trinickia</taxon>
    </lineage>
</organism>
<dbReference type="SUPFAM" id="SSF50341">
    <property type="entry name" value="CheW-like"/>
    <property type="match status" value="1"/>
</dbReference>
<dbReference type="InterPro" id="IPR001789">
    <property type="entry name" value="Sig_transdc_resp-reg_receiver"/>
</dbReference>
<evidence type="ECO:0000313" key="4">
    <source>
        <dbReference type="EMBL" id="PMS20067.1"/>
    </source>
</evidence>
<dbReference type="SMART" id="SM00260">
    <property type="entry name" value="CheW"/>
    <property type="match status" value="1"/>
</dbReference>
<dbReference type="InterPro" id="IPR024181">
    <property type="entry name" value="Chemotax_regulator_CheV"/>
</dbReference>
<dbReference type="PROSITE" id="PS50851">
    <property type="entry name" value="CHEW"/>
    <property type="match status" value="1"/>
</dbReference>